<dbReference type="EMBL" id="CP036425">
    <property type="protein sequence ID" value="QDU33425.1"/>
    <property type="molecule type" value="Genomic_DNA"/>
</dbReference>
<name>A0A517YT66_9BACT</name>
<evidence type="ECO:0000313" key="3">
    <source>
        <dbReference type="Proteomes" id="UP000317369"/>
    </source>
</evidence>
<dbReference type="KEGG" id="pcor:KS4_14710"/>
<dbReference type="InterPro" id="IPR013424">
    <property type="entry name" value="Ice-binding_C"/>
</dbReference>
<dbReference type="Proteomes" id="UP000317369">
    <property type="component" value="Chromosome"/>
</dbReference>
<organism evidence="2 3">
    <name type="scientific">Poriferisphaera corsica</name>
    <dbReference type="NCBI Taxonomy" id="2528020"/>
    <lineage>
        <taxon>Bacteria</taxon>
        <taxon>Pseudomonadati</taxon>
        <taxon>Planctomycetota</taxon>
        <taxon>Phycisphaerae</taxon>
        <taxon>Phycisphaerales</taxon>
        <taxon>Phycisphaeraceae</taxon>
        <taxon>Poriferisphaera</taxon>
    </lineage>
</organism>
<accession>A0A517YT66</accession>
<proteinExistence type="predicted"/>
<keyword evidence="3" id="KW-1185">Reference proteome</keyword>
<dbReference type="NCBIfam" id="TIGR02595">
    <property type="entry name" value="PEP_CTERM"/>
    <property type="match status" value="1"/>
</dbReference>
<feature type="domain" description="Ice-binding protein C-terminal" evidence="1">
    <location>
        <begin position="235"/>
        <end position="257"/>
    </location>
</feature>
<protein>
    <recommendedName>
        <fullName evidence="1">Ice-binding protein C-terminal domain-containing protein</fullName>
    </recommendedName>
</protein>
<dbReference type="RefSeq" id="WP_145076447.1">
    <property type="nucleotide sequence ID" value="NZ_CP036425.1"/>
</dbReference>
<sequence length="258" mass="27382">MPLLFRCAAVAGCLLIGYSTVEGSMLYDASLNTSASAQGFTLGQNPPSGGASTATFNSDYTRIDSSGATGEQIGYFSLNPFAPAITHPGMLTVDAASGFTLNFNLMIEEESHVHGGRAGFSIIILDDNSKGMEIGFWDDEVFVYHDDTTGSLFTKGESAVFDTTTGMIDYELQVLGSSYQLKANGSKILTGAVRDYTAFSGPIDPYEYENFIFWGDDTGSASSISRLGSMEILASVPEPGTMMVLGGLLAGALARRRQ</sequence>
<dbReference type="OrthoDB" id="423639at2"/>
<evidence type="ECO:0000313" key="2">
    <source>
        <dbReference type="EMBL" id="QDU33425.1"/>
    </source>
</evidence>
<gene>
    <name evidence="2" type="ORF">KS4_14710</name>
</gene>
<dbReference type="AlphaFoldDB" id="A0A517YT66"/>
<dbReference type="Pfam" id="PF07589">
    <property type="entry name" value="PEP-CTERM"/>
    <property type="match status" value="1"/>
</dbReference>
<evidence type="ECO:0000259" key="1">
    <source>
        <dbReference type="Pfam" id="PF07589"/>
    </source>
</evidence>
<reference evidence="2 3" key="1">
    <citation type="submission" date="2019-02" db="EMBL/GenBank/DDBJ databases">
        <title>Deep-cultivation of Planctomycetes and their phenomic and genomic characterization uncovers novel biology.</title>
        <authorList>
            <person name="Wiegand S."/>
            <person name="Jogler M."/>
            <person name="Boedeker C."/>
            <person name="Pinto D."/>
            <person name="Vollmers J."/>
            <person name="Rivas-Marin E."/>
            <person name="Kohn T."/>
            <person name="Peeters S.H."/>
            <person name="Heuer A."/>
            <person name="Rast P."/>
            <person name="Oberbeckmann S."/>
            <person name="Bunk B."/>
            <person name="Jeske O."/>
            <person name="Meyerdierks A."/>
            <person name="Storesund J.E."/>
            <person name="Kallscheuer N."/>
            <person name="Luecker S."/>
            <person name="Lage O.M."/>
            <person name="Pohl T."/>
            <person name="Merkel B.J."/>
            <person name="Hornburger P."/>
            <person name="Mueller R.-W."/>
            <person name="Bruemmer F."/>
            <person name="Labrenz M."/>
            <person name="Spormann A.M."/>
            <person name="Op den Camp H."/>
            <person name="Overmann J."/>
            <person name="Amann R."/>
            <person name="Jetten M.S.M."/>
            <person name="Mascher T."/>
            <person name="Medema M.H."/>
            <person name="Devos D.P."/>
            <person name="Kaster A.-K."/>
            <person name="Ovreas L."/>
            <person name="Rohde M."/>
            <person name="Galperin M.Y."/>
            <person name="Jogler C."/>
        </authorList>
    </citation>
    <scope>NUCLEOTIDE SEQUENCE [LARGE SCALE GENOMIC DNA]</scope>
    <source>
        <strain evidence="2 3">KS4</strain>
    </source>
</reference>